<dbReference type="PANTHER" id="PTHR35936">
    <property type="entry name" value="MEMBRANE-BOUND LYTIC MUREIN TRANSGLYCOSYLASE F"/>
    <property type="match status" value="1"/>
</dbReference>
<proteinExistence type="inferred from homology"/>
<dbReference type="Pfam" id="PF00497">
    <property type="entry name" value="SBP_bac_3"/>
    <property type="match status" value="1"/>
</dbReference>
<feature type="domain" description="Solute-binding protein family 3/N-terminal" evidence="6">
    <location>
        <begin position="31"/>
        <end position="279"/>
    </location>
</feature>
<dbReference type="CDD" id="cd13699">
    <property type="entry name" value="PBP2_OccT_like"/>
    <property type="match status" value="1"/>
</dbReference>
<protein>
    <submittedName>
        <fullName evidence="8">Transporter substrate-binding domain-containing protein</fullName>
    </submittedName>
</protein>
<dbReference type="InterPro" id="IPR001320">
    <property type="entry name" value="Iontro_rcpt_C"/>
</dbReference>
<dbReference type="GO" id="GO:0016020">
    <property type="term" value="C:membrane"/>
    <property type="evidence" value="ECO:0007669"/>
    <property type="project" value="InterPro"/>
</dbReference>
<gene>
    <name evidence="8" type="ORF">F0357_10290</name>
</gene>
<dbReference type="PANTHER" id="PTHR35936:SF17">
    <property type="entry name" value="ARGININE-BINDING EXTRACELLULAR PROTEIN ARTP"/>
    <property type="match status" value="1"/>
</dbReference>
<feature type="signal peptide" evidence="5">
    <location>
        <begin position="1"/>
        <end position="26"/>
    </location>
</feature>
<dbReference type="InterPro" id="IPR018313">
    <property type="entry name" value="SBP_3_CS"/>
</dbReference>
<dbReference type="SMART" id="SM00079">
    <property type="entry name" value="PBPe"/>
    <property type="match status" value="1"/>
</dbReference>
<evidence type="ECO:0000259" key="6">
    <source>
        <dbReference type="SMART" id="SM00062"/>
    </source>
</evidence>
<dbReference type="SMART" id="SM00062">
    <property type="entry name" value="PBPb"/>
    <property type="match status" value="1"/>
</dbReference>
<evidence type="ECO:0000259" key="7">
    <source>
        <dbReference type="SMART" id="SM00079"/>
    </source>
</evidence>
<dbReference type="GO" id="GO:0030313">
    <property type="term" value="C:cell envelope"/>
    <property type="evidence" value="ECO:0007669"/>
    <property type="project" value="UniProtKB-SubCell"/>
</dbReference>
<evidence type="ECO:0000256" key="2">
    <source>
        <dbReference type="ARBA" id="ARBA00010333"/>
    </source>
</evidence>
<evidence type="ECO:0000256" key="5">
    <source>
        <dbReference type="SAM" id="SignalP"/>
    </source>
</evidence>
<dbReference type="Proteomes" id="UP000332515">
    <property type="component" value="Unassembled WGS sequence"/>
</dbReference>
<dbReference type="InterPro" id="IPR001638">
    <property type="entry name" value="Solute-binding_3/MltF_N"/>
</dbReference>
<name>A0A6A7Y605_9HYPH</name>
<dbReference type="RefSeq" id="WP_153480724.1">
    <property type="nucleotide sequence ID" value="NZ_VWNA01000001.1"/>
</dbReference>
<evidence type="ECO:0000256" key="1">
    <source>
        <dbReference type="ARBA" id="ARBA00004196"/>
    </source>
</evidence>
<organism evidence="8 9">
    <name type="scientific">Segnochrobactrum spirostomi</name>
    <dbReference type="NCBI Taxonomy" id="2608987"/>
    <lineage>
        <taxon>Bacteria</taxon>
        <taxon>Pseudomonadati</taxon>
        <taxon>Pseudomonadota</taxon>
        <taxon>Alphaproteobacteria</taxon>
        <taxon>Hyphomicrobiales</taxon>
        <taxon>Segnochrobactraceae</taxon>
        <taxon>Segnochrobactrum</taxon>
    </lineage>
</organism>
<dbReference type="PROSITE" id="PS01039">
    <property type="entry name" value="SBP_BACTERIAL_3"/>
    <property type="match status" value="1"/>
</dbReference>
<keyword evidence="3 5" id="KW-0732">Signal</keyword>
<reference evidence="8 9" key="1">
    <citation type="submission" date="2019-09" db="EMBL/GenBank/DDBJ databases">
        <title>Segnochrobactrum spirostomi gen. nov., sp. nov., isolated from the ciliate Spirostomum cf. yagiui and description of a novel family, Segnochrobactraceae fam. nov. within the order Rhizobiales of the class Alphaproteobacteria.</title>
        <authorList>
            <person name="Akter S."/>
            <person name="Shazib S.U.A."/>
            <person name="Shin M.K."/>
        </authorList>
    </citation>
    <scope>NUCLEOTIDE SEQUENCE [LARGE SCALE GENOMIC DNA]</scope>
    <source>
        <strain evidence="8 9">Sp-1</strain>
    </source>
</reference>
<dbReference type="GO" id="GO:0015276">
    <property type="term" value="F:ligand-gated monoatomic ion channel activity"/>
    <property type="evidence" value="ECO:0007669"/>
    <property type="project" value="InterPro"/>
</dbReference>
<comment type="caution">
    <text evidence="8">The sequence shown here is derived from an EMBL/GenBank/DDBJ whole genome shotgun (WGS) entry which is preliminary data.</text>
</comment>
<evidence type="ECO:0000256" key="4">
    <source>
        <dbReference type="RuleBase" id="RU003744"/>
    </source>
</evidence>
<evidence type="ECO:0000313" key="8">
    <source>
        <dbReference type="EMBL" id="MQT13029.1"/>
    </source>
</evidence>
<accession>A0A6A7Y605</accession>
<feature type="domain" description="Ionotropic glutamate receptor C-terminal" evidence="7">
    <location>
        <begin position="31"/>
        <end position="278"/>
    </location>
</feature>
<comment type="similarity">
    <text evidence="2 4">Belongs to the bacterial solute-binding protein 3 family.</text>
</comment>
<evidence type="ECO:0000313" key="9">
    <source>
        <dbReference type="Proteomes" id="UP000332515"/>
    </source>
</evidence>
<sequence length="282" mass="30152">MTLRALFAAGALTLATAAAFVAPASAKEWKSVTIATEGAYAPWNLTNPDGTLGGFEVELTKNLCERLKIECKFITSDWDGMIPALKAGKFDMMMDAVSITPEREEVIAFTSPYAATPASFAVAKDSGLTLPGTGTTVKLTGDAAHDKATVDALRTALKGKTIGIQTATIYTKFVYDNFKDIATIREYKTAPEHDLDLAAGRIDAAFDDDTYFAAAFSKPENANLMIAGPEIGGTIWGKGEGFGLRKEDTELKALFDKAIAEAIADGTVKTLSEKWFKIDVTP</sequence>
<keyword evidence="9" id="KW-1185">Reference proteome</keyword>
<dbReference type="EMBL" id="VWNA01000001">
    <property type="protein sequence ID" value="MQT13029.1"/>
    <property type="molecule type" value="Genomic_DNA"/>
</dbReference>
<dbReference type="SUPFAM" id="SSF53850">
    <property type="entry name" value="Periplasmic binding protein-like II"/>
    <property type="match status" value="1"/>
</dbReference>
<comment type="subcellular location">
    <subcellularLocation>
        <location evidence="1">Cell envelope</location>
    </subcellularLocation>
</comment>
<feature type="chain" id="PRO_5025562923" evidence="5">
    <location>
        <begin position="27"/>
        <end position="282"/>
    </location>
</feature>
<evidence type="ECO:0000256" key="3">
    <source>
        <dbReference type="ARBA" id="ARBA00022729"/>
    </source>
</evidence>
<dbReference type="AlphaFoldDB" id="A0A6A7Y605"/>
<dbReference type="Gene3D" id="3.40.190.10">
    <property type="entry name" value="Periplasmic binding protein-like II"/>
    <property type="match status" value="2"/>
</dbReference>